<evidence type="ECO:0000313" key="3">
    <source>
        <dbReference type="Proteomes" id="UP001208690"/>
    </source>
</evidence>
<gene>
    <name evidence="2" type="ORF">MUB52_10125</name>
</gene>
<comment type="caution">
    <text evidence="2">The sequence shown here is derived from an EMBL/GenBank/DDBJ whole genome shotgun (WGS) entry which is preliminary data.</text>
</comment>
<dbReference type="Pfam" id="PF13302">
    <property type="entry name" value="Acetyltransf_3"/>
    <property type="match status" value="1"/>
</dbReference>
<organism evidence="2 3">
    <name type="scientific">Roseobacter sinensis</name>
    <dbReference type="NCBI Taxonomy" id="2931391"/>
    <lineage>
        <taxon>Bacteria</taxon>
        <taxon>Pseudomonadati</taxon>
        <taxon>Pseudomonadota</taxon>
        <taxon>Alphaproteobacteria</taxon>
        <taxon>Rhodobacterales</taxon>
        <taxon>Roseobacteraceae</taxon>
        <taxon>Roseobacter</taxon>
    </lineage>
</organism>
<sequence length="179" mass="19583">MMQVEDHTLIRIPTLRTERFVMRAPKASDFEAYAAFRASDRAVGVGGPYSREHAHESLCGLVGHWQVEGYGRWMVADEDDAPLGVVGLMNTPTWPEPEIAWSVFGGAEGKGVAYEAALAARTYAYDVLGWSTVISCIPPDNTRSQALATRMAATREGSFVHEDLGELLIYRHQPASSVG</sequence>
<dbReference type="Gene3D" id="3.40.630.30">
    <property type="match status" value="1"/>
</dbReference>
<dbReference type="PANTHER" id="PTHR43792:SF1">
    <property type="entry name" value="N-ACETYLTRANSFERASE DOMAIN-CONTAINING PROTEIN"/>
    <property type="match status" value="1"/>
</dbReference>
<dbReference type="InterPro" id="IPR016181">
    <property type="entry name" value="Acyl_CoA_acyltransferase"/>
</dbReference>
<dbReference type="PANTHER" id="PTHR43792">
    <property type="entry name" value="GNAT FAMILY, PUTATIVE (AFU_ORTHOLOGUE AFUA_3G00765)-RELATED-RELATED"/>
    <property type="match status" value="1"/>
</dbReference>
<dbReference type="InterPro" id="IPR000182">
    <property type="entry name" value="GNAT_dom"/>
</dbReference>
<feature type="domain" description="N-acetyltransferase" evidence="1">
    <location>
        <begin position="19"/>
        <end position="151"/>
    </location>
</feature>
<dbReference type="InterPro" id="IPR051531">
    <property type="entry name" value="N-acetyltransferase"/>
</dbReference>
<dbReference type="SUPFAM" id="SSF55729">
    <property type="entry name" value="Acyl-CoA N-acyltransferases (Nat)"/>
    <property type="match status" value="1"/>
</dbReference>
<dbReference type="RefSeq" id="WP_263844103.1">
    <property type="nucleotide sequence ID" value="NZ_JALIEB010000005.1"/>
</dbReference>
<keyword evidence="3" id="KW-1185">Reference proteome</keyword>
<reference evidence="2 3" key="1">
    <citation type="submission" date="2022-04" db="EMBL/GenBank/DDBJ databases">
        <title>Roseobacter sp. WL0113 is a bacterium isolated from neritic sediment.</title>
        <authorList>
            <person name="Wang L."/>
            <person name="He W."/>
            <person name="Zhang D.-F."/>
        </authorList>
    </citation>
    <scope>NUCLEOTIDE SEQUENCE [LARGE SCALE GENOMIC DNA]</scope>
    <source>
        <strain evidence="2 3">WL0113</strain>
    </source>
</reference>
<accession>A0ABT3BDZ6</accession>
<proteinExistence type="predicted"/>
<dbReference type="EMBL" id="JALIEB010000005">
    <property type="protein sequence ID" value="MCV3271785.1"/>
    <property type="molecule type" value="Genomic_DNA"/>
</dbReference>
<name>A0ABT3BDZ6_9RHOB</name>
<dbReference type="Proteomes" id="UP001208690">
    <property type="component" value="Unassembled WGS sequence"/>
</dbReference>
<protein>
    <submittedName>
        <fullName evidence="2">GNAT family N-acetyltransferase</fullName>
    </submittedName>
</protein>
<evidence type="ECO:0000313" key="2">
    <source>
        <dbReference type="EMBL" id="MCV3271785.1"/>
    </source>
</evidence>
<evidence type="ECO:0000259" key="1">
    <source>
        <dbReference type="Pfam" id="PF13302"/>
    </source>
</evidence>